<keyword evidence="1" id="KW-0472">Membrane</keyword>
<accession>A0A418VYQ8</accession>
<evidence type="ECO:0000256" key="1">
    <source>
        <dbReference type="SAM" id="Phobius"/>
    </source>
</evidence>
<protein>
    <recommendedName>
        <fullName evidence="4">O-antigen ligase domain-containing protein</fullName>
    </recommendedName>
</protein>
<dbReference type="Proteomes" id="UP000283458">
    <property type="component" value="Unassembled WGS sequence"/>
</dbReference>
<comment type="caution">
    <text evidence="2">The sequence shown here is derived from an EMBL/GenBank/DDBJ whole genome shotgun (WGS) entry which is preliminary data.</text>
</comment>
<proteinExistence type="predicted"/>
<feature type="transmembrane region" description="Helical" evidence="1">
    <location>
        <begin position="130"/>
        <end position="151"/>
    </location>
</feature>
<feature type="transmembrane region" description="Helical" evidence="1">
    <location>
        <begin position="172"/>
        <end position="193"/>
    </location>
</feature>
<keyword evidence="1" id="KW-1133">Transmembrane helix</keyword>
<dbReference type="EMBL" id="QYUL01000002">
    <property type="protein sequence ID" value="RJF82307.1"/>
    <property type="molecule type" value="Genomic_DNA"/>
</dbReference>
<gene>
    <name evidence="2" type="ORF">D3877_19900</name>
</gene>
<feature type="transmembrane region" description="Helical" evidence="1">
    <location>
        <begin position="249"/>
        <end position="272"/>
    </location>
</feature>
<keyword evidence="1" id="KW-0812">Transmembrane</keyword>
<reference evidence="2 3" key="1">
    <citation type="submission" date="2018-09" db="EMBL/GenBank/DDBJ databases">
        <authorList>
            <person name="Zhu H."/>
        </authorList>
    </citation>
    <scope>NUCLEOTIDE SEQUENCE [LARGE SCALE GENOMIC DNA]</scope>
    <source>
        <strain evidence="2 3">K2W22B-5</strain>
    </source>
</reference>
<feature type="transmembrane region" description="Helical" evidence="1">
    <location>
        <begin position="227"/>
        <end position="243"/>
    </location>
</feature>
<dbReference type="RefSeq" id="WP_119832389.1">
    <property type="nucleotide sequence ID" value="NZ_QYUL01000002.1"/>
</dbReference>
<feature type="transmembrane region" description="Helical" evidence="1">
    <location>
        <begin position="74"/>
        <end position="92"/>
    </location>
</feature>
<feature type="transmembrane region" description="Helical" evidence="1">
    <location>
        <begin position="199"/>
        <end position="220"/>
    </location>
</feature>
<feature type="transmembrane region" description="Helical" evidence="1">
    <location>
        <begin position="104"/>
        <end position="124"/>
    </location>
</feature>
<feature type="transmembrane region" description="Helical" evidence="1">
    <location>
        <begin position="42"/>
        <end position="62"/>
    </location>
</feature>
<dbReference type="OrthoDB" id="7300702at2"/>
<evidence type="ECO:0000313" key="2">
    <source>
        <dbReference type="EMBL" id="RJF82307.1"/>
    </source>
</evidence>
<feature type="transmembrane region" description="Helical" evidence="1">
    <location>
        <begin position="368"/>
        <end position="386"/>
    </location>
</feature>
<keyword evidence="3" id="KW-1185">Reference proteome</keyword>
<name>A0A418VYQ8_9PROT</name>
<organism evidence="2 3">
    <name type="scientific">Azospirillum cavernae</name>
    <dbReference type="NCBI Taxonomy" id="2320860"/>
    <lineage>
        <taxon>Bacteria</taxon>
        <taxon>Pseudomonadati</taxon>
        <taxon>Pseudomonadota</taxon>
        <taxon>Alphaproteobacteria</taxon>
        <taxon>Rhodospirillales</taxon>
        <taxon>Azospirillaceae</taxon>
        <taxon>Azospirillum</taxon>
    </lineage>
</organism>
<dbReference type="AlphaFoldDB" id="A0A418VYQ8"/>
<feature type="transmembrane region" description="Helical" evidence="1">
    <location>
        <begin position="12"/>
        <end position="30"/>
    </location>
</feature>
<feature type="transmembrane region" description="Helical" evidence="1">
    <location>
        <begin position="341"/>
        <end position="362"/>
    </location>
</feature>
<evidence type="ECO:0000313" key="3">
    <source>
        <dbReference type="Proteomes" id="UP000283458"/>
    </source>
</evidence>
<sequence length="413" mass="43024">MSVAAEGETSLRVGLAGAALVMALALYGAFSAPAPPSVRLTEAAIGALLLLAVGWRAPLFAATGHALRRADLPTWEALAIPALAWLLWAPLLRGAALGWESADILRDVVPLFYLFLPVLLVPALRRGGVWAERLLGGGLILAGLLFTLRWWKEVQWGFGAVGVRAMTDGGAYFLNAPSVLFAAVALPVLALGLAARGGVARWIAAPACALAGAFCLAALAGAVHRSALGLALLSGVAVAVWWARRAPWLILLILAGLALVGGLAGESLFGAWGQAAEKTRLTGVNARWDEAAAVFQHAAQSPWSLLFGDGWGARLENPAVGGWRVSYTHTLATYALVKGGLLGALALAAYFGGVAPALLRLLRVDPPLGWALLPPLLMALGVHTSFNGAKINIYQSTKYDFSSFVIGGNFPAL</sequence>
<evidence type="ECO:0008006" key="4">
    <source>
        <dbReference type="Google" id="ProtNLM"/>
    </source>
</evidence>